<evidence type="ECO:0008006" key="4">
    <source>
        <dbReference type="Google" id="ProtNLM"/>
    </source>
</evidence>
<name>A0A8T0J093_CERPU</name>
<dbReference type="Proteomes" id="UP000822688">
    <property type="component" value="Chromosome 2"/>
</dbReference>
<sequence>MNSFDCQALLLLHLTYGQGEIWSCSWRFASQPRLRSDTFDCRRNDGDEQHRCCHEFTLLTFHSFPSLAESKQTQKS</sequence>
<keyword evidence="3" id="KW-1185">Reference proteome</keyword>
<evidence type="ECO:0000256" key="1">
    <source>
        <dbReference type="SAM" id="SignalP"/>
    </source>
</evidence>
<accession>A0A8T0J093</accession>
<keyword evidence="1" id="KW-0732">Signal</keyword>
<feature type="chain" id="PRO_5035733200" description="Secreted protein" evidence="1">
    <location>
        <begin position="20"/>
        <end position="76"/>
    </location>
</feature>
<protein>
    <recommendedName>
        <fullName evidence="4">Secreted protein</fullName>
    </recommendedName>
</protein>
<evidence type="ECO:0000313" key="2">
    <source>
        <dbReference type="EMBL" id="KAG0588311.1"/>
    </source>
</evidence>
<reference evidence="2" key="1">
    <citation type="submission" date="2020-06" db="EMBL/GenBank/DDBJ databases">
        <title>WGS assembly of Ceratodon purpureus strain R40.</title>
        <authorList>
            <person name="Carey S.B."/>
            <person name="Jenkins J."/>
            <person name="Shu S."/>
            <person name="Lovell J.T."/>
            <person name="Sreedasyam A."/>
            <person name="Maumus F."/>
            <person name="Tiley G.P."/>
            <person name="Fernandez-Pozo N."/>
            <person name="Barry K."/>
            <person name="Chen C."/>
            <person name="Wang M."/>
            <person name="Lipzen A."/>
            <person name="Daum C."/>
            <person name="Saski C.A."/>
            <person name="Payton A.C."/>
            <person name="Mcbreen J.C."/>
            <person name="Conrad R.E."/>
            <person name="Kollar L.M."/>
            <person name="Olsson S."/>
            <person name="Huttunen S."/>
            <person name="Landis J.B."/>
            <person name="Wickett N.J."/>
            <person name="Johnson M.G."/>
            <person name="Rensing S.A."/>
            <person name="Grimwood J."/>
            <person name="Schmutz J."/>
            <person name="Mcdaniel S.F."/>
        </authorList>
    </citation>
    <scope>NUCLEOTIDE SEQUENCE</scope>
    <source>
        <strain evidence="2">R40</strain>
    </source>
</reference>
<feature type="signal peptide" evidence="1">
    <location>
        <begin position="1"/>
        <end position="19"/>
    </location>
</feature>
<gene>
    <name evidence="2" type="ORF">KC19_2G233300</name>
</gene>
<dbReference type="AlphaFoldDB" id="A0A8T0J093"/>
<evidence type="ECO:0000313" key="3">
    <source>
        <dbReference type="Proteomes" id="UP000822688"/>
    </source>
</evidence>
<comment type="caution">
    <text evidence="2">The sequence shown here is derived from an EMBL/GenBank/DDBJ whole genome shotgun (WGS) entry which is preliminary data.</text>
</comment>
<organism evidence="2 3">
    <name type="scientific">Ceratodon purpureus</name>
    <name type="common">Fire moss</name>
    <name type="synonym">Dicranum purpureum</name>
    <dbReference type="NCBI Taxonomy" id="3225"/>
    <lineage>
        <taxon>Eukaryota</taxon>
        <taxon>Viridiplantae</taxon>
        <taxon>Streptophyta</taxon>
        <taxon>Embryophyta</taxon>
        <taxon>Bryophyta</taxon>
        <taxon>Bryophytina</taxon>
        <taxon>Bryopsida</taxon>
        <taxon>Dicranidae</taxon>
        <taxon>Pseudoditrichales</taxon>
        <taxon>Ditrichaceae</taxon>
        <taxon>Ceratodon</taxon>
    </lineage>
</organism>
<dbReference type="EMBL" id="CM026422">
    <property type="protein sequence ID" value="KAG0588311.1"/>
    <property type="molecule type" value="Genomic_DNA"/>
</dbReference>
<proteinExistence type="predicted"/>